<reference evidence="1" key="1">
    <citation type="journal article" date="2012" name="PLoS ONE">
        <title>Gene sets for utilization of primary and secondary nutrition supplies in the distal gut of endangered iberian lynx.</title>
        <authorList>
            <person name="Alcaide M."/>
            <person name="Messina E."/>
            <person name="Richter M."/>
            <person name="Bargiela R."/>
            <person name="Peplies J."/>
            <person name="Huws S.A."/>
            <person name="Newbold C.J."/>
            <person name="Golyshin P.N."/>
            <person name="Simon M.A."/>
            <person name="Lopez G."/>
            <person name="Yakimov M.M."/>
            <person name="Ferrer M."/>
        </authorList>
    </citation>
    <scope>NUCLEOTIDE SEQUENCE</scope>
</reference>
<proteinExistence type="predicted"/>
<organism evidence="1">
    <name type="scientific">gut metagenome</name>
    <dbReference type="NCBI Taxonomy" id="749906"/>
    <lineage>
        <taxon>unclassified sequences</taxon>
        <taxon>metagenomes</taxon>
        <taxon>organismal metagenomes</taxon>
    </lineage>
</organism>
<sequence length="35" mass="3937">MGYPRPQKERCLHYVPHGLHALHYLGSFGTNAAQS</sequence>
<protein>
    <submittedName>
        <fullName evidence="1">Uncharacterized protein</fullName>
    </submittedName>
</protein>
<dbReference type="AlphaFoldDB" id="J9CKI6"/>
<dbReference type="EMBL" id="AMCI01003318">
    <property type="protein sequence ID" value="EJX00556.1"/>
    <property type="molecule type" value="Genomic_DNA"/>
</dbReference>
<name>J9CKI6_9ZZZZ</name>
<accession>J9CKI6</accession>
<evidence type="ECO:0000313" key="1">
    <source>
        <dbReference type="EMBL" id="EJX00556.1"/>
    </source>
</evidence>
<gene>
    <name evidence="1" type="ORF">EVA_11338</name>
</gene>
<comment type="caution">
    <text evidence="1">The sequence shown here is derived from an EMBL/GenBank/DDBJ whole genome shotgun (WGS) entry which is preliminary data.</text>
</comment>